<dbReference type="GO" id="GO:0016787">
    <property type="term" value="F:hydrolase activity"/>
    <property type="evidence" value="ECO:0007669"/>
    <property type="project" value="UniProtKB-KW"/>
</dbReference>
<accession>A0A914ATP4</accession>
<sequence length="242" mass="27170">MPYITSRTEHSLEERLYASLWMLANPDCYRCVGNLFNMGKNTLHRIFLNFVQSIQALRQSYVRWPCDEKLQSIADEFHRKTGLTAVVGCLDGTHISVRAPDSKNNRASYINRKGYASIQLQAVCTSDLYFTDMCCGFPGSVHDSRVFRRSDLRSHLDANPLPPTVHLLADTAYPLSIDVMTPYRDDGGLTEEHKKFNTLDDAELENAQSAALVNDDCNQLEFEEPASSSAQDKRDSLAGIGI</sequence>
<dbReference type="GO" id="GO:0005634">
    <property type="term" value="C:nucleus"/>
    <property type="evidence" value="ECO:0007669"/>
    <property type="project" value="UniProtKB-SubCell"/>
</dbReference>
<keyword evidence="11" id="KW-1185">Reference proteome</keyword>
<dbReference type="Pfam" id="PF13359">
    <property type="entry name" value="DDE_Tnp_4"/>
    <property type="match status" value="1"/>
</dbReference>
<evidence type="ECO:0000256" key="1">
    <source>
        <dbReference type="ARBA" id="ARBA00001968"/>
    </source>
</evidence>
<keyword evidence="6" id="KW-0378">Hydrolase</keyword>
<dbReference type="Proteomes" id="UP000887568">
    <property type="component" value="Unplaced"/>
</dbReference>
<organism evidence="10 11">
    <name type="scientific">Patiria miniata</name>
    <name type="common">Bat star</name>
    <name type="synonym">Asterina miniata</name>
    <dbReference type="NCBI Taxonomy" id="46514"/>
    <lineage>
        <taxon>Eukaryota</taxon>
        <taxon>Metazoa</taxon>
        <taxon>Echinodermata</taxon>
        <taxon>Eleutherozoa</taxon>
        <taxon>Asterozoa</taxon>
        <taxon>Asteroidea</taxon>
        <taxon>Valvatacea</taxon>
        <taxon>Valvatida</taxon>
        <taxon>Asterinidae</taxon>
        <taxon>Patiria</taxon>
    </lineage>
</organism>
<evidence type="ECO:0000313" key="11">
    <source>
        <dbReference type="Proteomes" id="UP000887568"/>
    </source>
</evidence>
<evidence type="ECO:0000256" key="5">
    <source>
        <dbReference type="ARBA" id="ARBA00022723"/>
    </source>
</evidence>
<proteinExistence type="inferred from homology"/>
<dbReference type="GeneID" id="119736762"/>
<evidence type="ECO:0000256" key="6">
    <source>
        <dbReference type="ARBA" id="ARBA00022801"/>
    </source>
</evidence>
<evidence type="ECO:0000256" key="3">
    <source>
        <dbReference type="ARBA" id="ARBA00006958"/>
    </source>
</evidence>
<dbReference type="OMA" id="CHITIFP"/>
<dbReference type="EnsemblMetazoa" id="XM_038210773.1">
    <property type="protein sequence ID" value="XP_038066701.1"/>
    <property type="gene ID" value="LOC119736762"/>
</dbReference>
<dbReference type="GO" id="GO:0046872">
    <property type="term" value="F:metal ion binding"/>
    <property type="evidence" value="ECO:0007669"/>
    <property type="project" value="UniProtKB-KW"/>
</dbReference>
<evidence type="ECO:0000256" key="7">
    <source>
        <dbReference type="ARBA" id="ARBA00023242"/>
    </source>
</evidence>
<comment type="subcellular location">
    <subcellularLocation>
        <location evidence="2">Nucleus</location>
    </subcellularLocation>
</comment>
<protein>
    <recommendedName>
        <fullName evidence="9">DDE Tnp4 domain-containing protein</fullName>
    </recommendedName>
</protein>
<dbReference type="InterPro" id="IPR045249">
    <property type="entry name" value="HARBI1-like"/>
</dbReference>
<dbReference type="RefSeq" id="XP_038066701.1">
    <property type="nucleotide sequence ID" value="XM_038210773.1"/>
</dbReference>
<feature type="region of interest" description="Disordered" evidence="8">
    <location>
        <begin position="223"/>
        <end position="242"/>
    </location>
</feature>
<evidence type="ECO:0000256" key="8">
    <source>
        <dbReference type="SAM" id="MobiDB-lite"/>
    </source>
</evidence>
<dbReference type="PANTHER" id="PTHR22930">
    <property type="match status" value="1"/>
</dbReference>
<evidence type="ECO:0000256" key="2">
    <source>
        <dbReference type="ARBA" id="ARBA00004123"/>
    </source>
</evidence>
<name>A0A914ATP4_PATMI</name>
<comment type="similarity">
    <text evidence="3">Belongs to the HARBI1 family.</text>
</comment>
<dbReference type="InterPro" id="IPR027806">
    <property type="entry name" value="HARBI1_dom"/>
</dbReference>
<dbReference type="OrthoDB" id="2668416at2759"/>
<dbReference type="PANTHER" id="PTHR22930:SF85">
    <property type="entry name" value="GH03217P-RELATED"/>
    <property type="match status" value="1"/>
</dbReference>
<keyword evidence="7" id="KW-0539">Nucleus</keyword>
<comment type="cofactor">
    <cofactor evidence="1">
        <name>a divalent metal cation</name>
        <dbReference type="ChEBI" id="CHEBI:60240"/>
    </cofactor>
</comment>
<evidence type="ECO:0000259" key="9">
    <source>
        <dbReference type="Pfam" id="PF13359"/>
    </source>
</evidence>
<reference evidence="10" key="1">
    <citation type="submission" date="2022-11" db="UniProtKB">
        <authorList>
            <consortium name="EnsemblMetazoa"/>
        </authorList>
    </citation>
    <scope>IDENTIFICATION</scope>
</reference>
<evidence type="ECO:0000313" key="10">
    <source>
        <dbReference type="EnsemblMetazoa" id="XP_038066701.1"/>
    </source>
</evidence>
<keyword evidence="5" id="KW-0479">Metal-binding</keyword>
<evidence type="ECO:0000256" key="4">
    <source>
        <dbReference type="ARBA" id="ARBA00022722"/>
    </source>
</evidence>
<keyword evidence="4" id="KW-0540">Nuclease</keyword>
<feature type="domain" description="DDE Tnp4" evidence="9">
    <location>
        <begin position="90"/>
        <end position="198"/>
    </location>
</feature>
<dbReference type="AlphaFoldDB" id="A0A914ATP4"/>
<dbReference type="GO" id="GO:0004518">
    <property type="term" value="F:nuclease activity"/>
    <property type="evidence" value="ECO:0007669"/>
    <property type="project" value="UniProtKB-KW"/>
</dbReference>